<organism evidence="1 2">
    <name type="scientific">Necator americanus</name>
    <name type="common">Human hookworm</name>
    <dbReference type="NCBI Taxonomy" id="51031"/>
    <lineage>
        <taxon>Eukaryota</taxon>
        <taxon>Metazoa</taxon>
        <taxon>Ecdysozoa</taxon>
        <taxon>Nematoda</taxon>
        <taxon>Chromadorea</taxon>
        <taxon>Rhabditida</taxon>
        <taxon>Rhabditina</taxon>
        <taxon>Rhabditomorpha</taxon>
        <taxon>Strongyloidea</taxon>
        <taxon>Ancylostomatidae</taxon>
        <taxon>Bunostominae</taxon>
        <taxon>Necator</taxon>
    </lineage>
</organism>
<comment type="caution">
    <text evidence="1">The sequence shown here is derived from an EMBL/GenBank/DDBJ whole genome shotgun (WGS) entry which is preliminary data.</text>
</comment>
<gene>
    <name evidence="1" type="primary">Necator_chrIV.g14691</name>
    <name evidence="1" type="ORF">RB195_001396</name>
</gene>
<dbReference type="Proteomes" id="UP001303046">
    <property type="component" value="Unassembled WGS sequence"/>
</dbReference>
<dbReference type="EMBL" id="JAVFWL010000004">
    <property type="protein sequence ID" value="KAK6748746.1"/>
    <property type="molecule type" value="Genomic_DNA"/>
</dbReference>
<protein>
    <submittedName>
        <fullName evidence="1">Uncharacterized protein</fullName>
    </submittedName>
</protein>
<evidence type="ECO:0000313" key="1">
    <source>
        <dbReference type="EMBL" id="KAK6748746.1"/>
    </source>
</evidence>
<keyword evidence="2" id="KW-1185">Reference proteome</keyword>
<reference evidence="1 2" key="1">
    <citation type="submission" date="2023-08" db="EMBL/GenBank/DDBJ databases">
        <title>A Necator americanus chromosomal reference genome.</title>
        <authorList>
            <person name="Ilik V."/>
            <person name="Petrzelkova K.J."/>
            <person name="Pardy F."/>
            <person name="Fuh T."/>
            <person name="Niatou-Singa F.S."/>
            <person name="Gouil Q."/>
            <person name="Baker L."/>
            <person name="Ritchie M.E."/>
            <person name="Jex A.R."/>
            <person name="Gazzola D."/>
            <person name="Li H."/>
            <person name="Toshio Fujiwara R."/>
            <person name="Zhan B."/>
            <person name="Aroian R.V."/>
            <person name="Pafco B."/>
            <person name="Schwarz E.M."/>
        </authorList>
    </citation>
    <scope>NUCLEOTIDE SEQUENCE [LARGE SCALE GENOMIC DNA]</scope>
    <source>
        <strain evidence="1 2">Aroian</strain>
        <tissue evidence="1">Whole animal</tissue>
    </source>
</reference>
<sequence length="127" mass="14142">MARLVLRSTTYSQTGGGVYSTSQYYHPFVVVLITVSFVRKYDLATRWKRTSAVGNEGEKSSTTIAYSRTPCPRVTGKLVRTQTWTMGCCSEDYEPALSVFLEAACGKLGSNIEDHQGIVRKKKDFEA</sequence>
<proteinExistence type="predicted"/>
<evidence type="ECO:0000313" key="2">
    <source>
        <dbReference type="Proteomes" id="UP001303046"/>
    </source>
</evidence>
<name>A0ABR1DE51_NECAM</name>
<accession>A0ABR1DE51</accession>